<evidence type="ECO:0000256" key="1">
    <source>
        <dbReference type="SAM" id="Phobius"/>
    </source>
</evidence>
<name>A0A1F5EG44_9BACT</name>
<reference evidence="3 4" key="1">
    <citation type="journal article" date="2016" name="Nat. Commun.">
        <title>Thousands of microbial genomes shed light on interconnected biogeochemical processes in an aquifer system.</title>
        <authorList>
            <person name="Anantharaman K."/>
            <person name="Brown C.T."/>
            <person name="Hug L.A."/>
            <person name="Sharon I."/>
            <person name="Castelle C.J."/>
            <person name="Probst A.J."/>
            <person name="Thomas B.C."/>
            <person name="Singh A."/>
            <person name="Wilkins M.J."/>
            <person name="Karaoz U."/>
            <person name="Brodie E.L."/>
            <person name="Williams K.H."/>
            <person name="Hubbard S.S."/>
            <person name="Banfield J.F."/>
        </authorList>
    </citation>
    <scope>NUCLEOTIDE SEQUENCE [LARGE SCALE GENOMIC DNA]</scope>
</reference>
<gene>
    <name evidence="3" type="ORF">A2Z61_00580</name>
</gene>
<proteinExistence type="predicted"/>
<evidence type="ECO:0000313" key="3">
    <source>
        <dbReference type="EMBL" id="OGD66184.1"/>
    </source>
</evidence>
<dbReference type="SUPFAM" id="SSF49503">
    <property type="entry name" value="Cupredoxins"/>
    <property type="match status" value="1"/>
</dbReference>
<dbReference type="PANTHER" id="PTHR36507:SF1">
    <property type="entry name" value="BLL1555 PROTEIN"/>
    <property type="match status" value="1"/>
</dbReference>
<dbReference type="InterPro" id="IPR052721">
    <property type="entry name" value="ET_Amicyanin"/>
</dbReference>
<evidence type="ECO:0000259" key="2">
    <source>
        <dbReference type="Pfam" id="PF13473"/>
    </source>
</evidence>
<dbReference type="Proteomes" id="UP000186029">
    <property type="component" value="Unassembled WGS sequence"/>
</dbReference>
<dbReference type="STRING" id="1797580.A2Z61_00580"/>
<dbReference type="Pfam" id="PF13473">
    <property type="entry name" value="Cupredoxin_1"/>
    <property type="match status" value="1"/>
</dbReference>
<sequence>MKRIIAIIIIIIIIIFGFFLIRDGSDNTQINIENEQSVRTIEKDNPADTEVSNATTDIDTTAEVIFVTYGDEGFAPREIAVTKGQTVRFINKGSDNMWVASDTHPTHTVLPEFDSKKSLGNGENYEFTFIKIGEWNYHNHIKPNSIGTIIVK</sequence>
<protein>
    <recommendedName>
        <fullName evidence="2">EfeO-type cupredoxin-like domain-containing protein</fullName>
    </recommendedName>
</protein>
<dbReference type="InterPro" id="IPR008972">
    <property type="entry name" value="Cupredoxin"/>
</dbReference>
<dbReference type="AlphaFoldDB" id="A0A1F5EG44"/>
<dbReference type="EMBL" id="MFAC01000036">
    <property type="protein sequence ID" value="OGD66184.1"/>
    <property type="molecule type" value="Genomic_DNA"/>
</dbReference>
<accession>A0A1F5EG44</accession>
<feature type="domain" description="EfeO-type cupredoxin-like" evidence="2">
    <location>
        <begin position="61"/>
        <end position="151"/>
    </location>
</feature>
<keyword evidence="1" id="KW-0472">Membrane</keyword>
<keyword evidence="1" id="KW-0812">Transmembrane</keyword>
<feature type="transmembrane region" description="Helical" evidence="1">
    <location>
        <begin position="5"/>
        <end position="21"/>
    </location>
</feature>
<comment type="caution">
    <text evidence="3">The sequence shown here is derived from an EMBL/GenBank/DDBJ whole genome shotgun (WGS) entry which is preliminary data.</text>
</comment>
<dbReference type="PANTHER" id="PTHR36507">
    <property type="entry name" value="BLL1555 PROTEIN"/>
    <property type="match status" value="1"/>
</dbReference>
<keyword evidence="1" id="KW-1133">Transmembrane helix</keyword>
<dbReference type="Gene3D" id="2.60.40.420">
    <property type="entry name" value="Cupredoxins - blue copper proteins"/>
    <property type="match status" value="1"/>
</dbReference>
<dbReference type="InterPro" id="IPR028096">
    <property type="entry name" value="EfeO_Cupredoxin"/>
</dbReference>
<evidence type="ECO:0000313" key="4">
    <source>
        <dbReference type="Proteomes" id="UP000186029"/>
    </source>
</evidence>
<organism evidence="3 4">
    <name type="scientific">Candidatus Campbellbacteria bacterium RIFCSPLOWO2_02_35_12</name>
    <dbReference type="NCBI Taxonomy" id="1797580"/>
    <lineage>
        <taxon>Bacteria</taxon>
        <taxon>Candidatus Campbelliibacteriota</taxon>
    </lineage>
</organism>